<organism evidence="2">
    <name type="scientific">Arundo donax</name>
    <name type="common">Giant reed</name>
    <name type="synonym">Donax arundinaceus</name>
    <dbReference type="NCBI Taxonomy" id="35708"/>
    <lineage>
        <taxon>Eukaryota</taxon>
        <taxon>Viridiplantae</taxon>
        <taxon>Streptophyta</taxon>
        <taxon>Embryophyta</taxon>
        <taxon>Tracheophyta</taxon>
        <taxon>Spermatophyta</taxon>
        <taxon>Magnoliopsida</taxon>
        <taxon>Liliopsida</taxon>
        <taxon>Poales</taxon>
        <taxon>Poaceae</taxon>
        <taxon>PACMAD clade</taxon>
        <taxon>Arundinoideae</taxon>
        <taxon>Arundineae</taxon>
        <taxon>Arundo</taxon>
    </lineage>
</organism>
<keyword evidence="1" id="KW-0472">Membrane</keyword>
<evidence type="ECO:0000313" key="2">
    <source>
        <dbReference type="EMBL" id="JAD34979.1"/>
    </source>
</evidence>
<keyword evidence="1" id="KW-1133">Transmembrane helix</keyword>
<proteinExistence type="predicted"/>
<dbReference type="AlphaFoldDB" id="A0A0A8Z6F6"/>
<accession>A0A0A8Z6F6</accession>
<name>A0A0A8Z6F6_ARUDO</name>
<keyword evidence="1" id="KW-0812">Transmembrane</keyword>
<evidence type="ECO:0000256" key="1">
    <source>
        <dbReference type="SAM" id="Phobius"/>
    </source>
</evidence>
<sequence>MGIAARVPNCGSNHPETGNPYGYREWKILGVWEVLYFLCCFKLCFLFYIVII</sequence>
<feature type="transmembrane region" description="Helical" evidence="1">
    <location>
        <begin position="34"/>
        <end position="51"/>
    </location>
</feature>
<reference evidence="2" key="1">
    <citation type="submission" date="2014-09" db="EMBL/GenBank/DDBJ databases">
        <authorList>
            <person name="Magalhaes I.L.F."/>
            <person name="Oliveira U."/>
            <person name="Santos F.R."/>
            <person name="Vidigal T.H.D.A."/>
            <person name="Brescovit A.D."/>
            <person name="Santos A.J."/>
        </authorList>
    </citation>
    <scope>NUCLEOTIDE SEQUENCE</scope>
    <source>
        <tissue evidence="2">Shoot tissue taken approximately 20 cm above the soil surface</tissue>
    </source>
</reference>
<protein>
    <submittedName>
        <fullName evidence="2">Uncharacterized protein</fullName>
    </submittedName>
</protein>
<reference evidence="2" key="2">
    <citation type="journal article" date="2015" name="Data Brief">
        <title>Shoot transcriptome of the giant reed, Arundo donax.</title>
        <authorList>
            <person name="Barrero R.A."/>
            <person name="Guerrero F.D."/>
            <person name="Moolhuijzen P."/>
            <person name="Goolsby J.A."/>
            <person name="Tidwell J."/>
            <person name="Bellgard S.E."/>
            <person name="Bellgard M.I."/>
        </authorList>
    </citation>
    <scope>NUCLEOTIDE SEQUENCE</scope>
    <source>
        <tissue evidence="2">Shoot tissue taken approximately 20 cm above the soil surface</tissue>
    </source>
</reference>
<dbReference type="EMBL" id="GBRH01262916">
    <property type="protein sequence ID" value="JAD34979.1"/>
    <property type="molecule type" value="Transcribed_RNA"/>
</dbReference>